<feature type="region of interest" description="Disordered" evidence="1">
    <location>
        <begin position="29"/>
        <end position="54"/>
    </location>
</feature>
<comment type="caution">
    <text evidence="2">The sequence shown here is derived from an EMBL/GenBank/DDBJ whole genome shotgun (WGS) entry which is preliminary data.</text>
</comment>
<reference evidence="2" key="1">
    <citation type="submission" date="2022-12" db="EMBL/GenBank/DDBJ databases">
        <title>Draft genome assemblies for two species of Escallonia (Escalloniales).</title>
        <authorList>
            <person name="Chanderbali A."/>
            <person name="Dervinis C."/>
            <person name="Anghel I."/>
            <person name="Soltis D."/>
            <person name="Soltis P."/>
            <person name="Zapata F."/>
        </authorList>
    </citation>
    <scope>NUCLEOTIDE SEQUENCE</scope>
    <source>
        <strain evidence="2">UCBG92.1500</strain>
        <tissue evidence="2">Leaf</tissue>
    </source>
</reference>
<gene>
    <name evidence="2" type="ORF">RJ640_010797</name>
</gene>
<proteinExistence type="predicted"/>
<dbReference type="EMBL" id="JAVXUO010000194">
    <property type="protein sequence ID" value="KAK2994519.1"/>
    <property type="molecule type" value="Genomic_DNA"/>
</dbReference>
<dbReference type="AlphaFoldDB" id="A0AA88RR08"/>
<organism evidence="2 3">
    <name type="scientific">Escallonia rubra</name>
    <dbReference type="NCBI Taxonomy" id="112253"/>
    <lineage>
        <taxon>Eukaryota</taxon>
        <taxon>Viridiplantae</taxon>
        <taxon>Streptophyta</taxon>
        <taxon>Embryophyta</taxon>
        <taxon>Tracheophyta</taxon>
        <taxon>Spermatophyta</taxon>
        <taxon>Magnoliopsida</taxon>
        <taxon>eudicotyledons</taxon>
        <taxon>Gunneridae</taxon>
        <taxon>Pentapetalae</taxon>
        <taxon>asterids</taxon>
        <taxon>campanulids</taxon>
        <taxon>Escalloniales</taxon>
        <taxon>Escalloniaceae</taxon>
        <taxon>Escallonia</taxon>
    </lineage>
</organism>
<evidence type="ECO:0000256" key="1">
    <source>
        <dbReference type="SAM" id="MobiDB-lite"/>
    </source>
</evidence>
<dbReference type="PANTHER" id="PTHR33983:SF1">
    <property type="entry name" value="OS07G0185900 PROTEIN"/>
    <property type="match status" value="1"/>
</dbReference>
<sequence length="131" mass="14376">MGKYVEILDLGVRIAARFHSHCPHTARLYYHPPSNSDGQAELGRSGGHAPPRDSAVMGIAGFDVKAARAASFGFDTNDFDRNPNGILAQRGQLTRCHWSAYRNPRKSSKNPNQLFSEAGGDTNLHFHLNTS</sequence>
<name>A0AA88RR08_9ASTE</name>
<feature type="region of interest" description="Disordered" evidence="1">
    <location>
        <begin position="102"/>
        <end position="131"/>
    </location>
</feature>
<protein>
    <submittedName>
        <fullName evidence="2">Uncharacterized protein</fullName>
    </submittedName>
</protein>
<accession>A0AA88RR08</accession>
<dbReference type="Proteomes" id="UP001187471">
    <property type="component" value="Unassembled WGS sequence"/>
</dbReference>
<evidence type="ECO:0000313" key="3">
    <source>
        <dbReference type="Proteomes" id="UP001187471"/>
    </source>
</evidence>
<keyword evidence="3" id="KW-1185">Reference proteome</keyword>
<dbReference type="PANTHER" id="PTHR33983">
    <property type="entry name" value="OS07G0185900 PROTEIN"/>
    <property type="match status" value="1"/>
</dbReference>
<evidence type="ECO:0000313" key="2">
    <source>
        <dbReference type="EMBL" id="KAK2994519.1"/>
    </source>
</evidence>